<proteinExistence type="predicted"/>
<keyword evidence="2" id="KW-1185">Reference proteome</keyword>
<organism evidence="1 2">
    <name type="scientific">Parasponia andersonii</name>
    <name type="common">Sponia andersonii</name>
    <dbReference type="NCBI Taxonomy" id="3476"/>
    <lineage>
        <taxon>Eukaryota</taxon>
        <taxon>Viridiplantae</taxon>
        <taxon>Streptophyta</taxon>
        <taxon>Embryophyta</taxon>
        <taxon>Tracheophyta</taxon>
        <taxon>Spermatophyta</taxon>
        <taxon>Magnoliopsida</taxon>
        <taxon>eudicotyledons</taxon>
        <taxon>Gunneridae</taxon>
        <taxon>Pentapetalae</taxon>
        <taxon>rosids</taxon>
        <taxon>fabids</taxon>
        <taxon>Rosales</taxon>
        <taxon>Cannabaceae</taxon>
        <taxon>Parasponia</taxon>
    </lineage>
</organism>
<evidence type="ECO:0000313" key="1">
    <source>
        <dbReference type="EMBL" id="PON37790.1"/>
    </source>
</evidence>
<evidence type="ECO:0000313" key="2">
    <source>
        <dbReference type="Proteomes" id="UP000237105"/>
    </source>
</evidence>
<accession>A0A2P5AMP7</accession>
<dbReference type="Proteomes" id="UP000237105">
    <property type="component" value="Unassembled WGS sequence"/>
</dbReference>
<name>A0A2P5AMP7_PARAD</name>
<gene>
    <name evidence="1" type="ORF">PanWU01x14_317480</name>
</gene>
<protein>
    <submittedName>
        <fullName evidence="1">Uncharacterized protein</fullName>
    </submittedName>
</protein>
<sequence length="78" mass="8587">QSQRSKSTLSQWSILVNKLSTAWSTTLTAQSNGSNLAQLSELTQSVAANFRRLIQTRSDSDWADFCDNNIFVSSSSSI</sequence>
<reference evidence="2" key="1">
    <citation type="submission" date="2016-06" db="EMBL/GenBank/DDBJ databases">
        <title>Parallel loss of symbiosis genes in relatives of nitrogen-fixing non-legume Parasponia.</title>
        <authorList>
            <person name="Van Velzen R."/>
            <person name="Holmer R."/>
            <person name="Bu F."/>
            <person name="Rutten L."/>
            <person name="Van Zeijl A."/>
            <person name="Liu W."/>
            <person name="Santuari L."/>
            <person name="Cao Q."/>
            <person name="Sharma T."/>
            <person name="Shen D."/>
            <person name="Roswanjaya Y."/>
            <person name="Wardhani T."/>
            <person name="Kalhor M.S."/>
            <person name="Jansen J."/>
            <person name="Van den Hoogen J."/>
            <person name="Gungor B."/>
            <person name="Hartog M."/>
            <person name="Hontelez J."/>
            <person name="Verver J."/>
            <person name="Yang W.-C."/>
            <person name="Schijlen E."/>
            <person name="Repin R."/>
            <person name="Schilthuizen M."/>
            <person name="Schranz E."/>
            <person name="Heidstra R."/>
            <person name="Miyata K."/>
            <person name="Fedorova E."/>
            <person name="Kohlen W."/>
            <person name="Bisseling T."/>
            <person name="Smit S."/>
            <person name="Geurts R."/>
        </authorList>
    </citation>
    <scope>NUCLEOTIDE SEQUENCE [LARGE SCALE GENOMIC DNA]</scope>
    <source>
        <strain evidence="2">cv. WU1-14</strain>
    </source>
</reference>
<dbReference type="EMBL" id="JXTB01000517">
    <property type="protein sequence ID" value="PON37790.1"/>
    <property type="molecule type" value="Genomic_DNA"/>
</dbReference>
<dbReference type="AlphaFoldDB" id="A0A2P5AMP7"/>
<feature type="non-terminal residue" evidence="1">
    <location>
        <position position="1"/>
    </location>
</feature>
<comment type="caution">
    <text evidence="1">The sequence shown here is derived from an EMBL/GenBank/DDBJ whole genome shotgun (WGS) entry which is preliminary data.</text>
</comment>